<dbReference type="SUPFAM" id="SSF53756">
    <property type="entry name" value="UDP-Glycosyltransferase/glycogen phosphorylase"/>
    <property type="match status" value="1"/>
</dbReference>
<dbReference type="GO" id="GO:0016757">
    <property type="term" value="F:glycosyltransferase activity"/>
    <property type="evidence" value="ECO:0007669"/>
    <property type="project" value="InterPro"/>
</dbReference>
<dbReference type="Pfam" id="PF13439">
    <property type="entry name" value="Glyco_transf_4"/>
    <property type="match status" value="1"/>
</dbReference>
<evidence type="ECO:0000313" key="3">
    <source>
        <dbReference type="EMBL" id="OGG53734.1"/>
    </source>
</evidence>
<feature type="domain" description="Glycosyltransferase subfamily 4-like N-terminal" evidence="2">
    <location>
        <begin position="60"/>
        <end position="182"/>
    </location>
</feature>
<accession>A0A1F6CX44</accession>
<dbReference type="EMBL" id="MFKT01000009">
    <property type="protein sequence ID" value="OGG53734.1"/>
    <property type="molecule type" value="Genomic_DNA"/>
</dbReference>
<evidence type="ECO:0008006" key="5">
    <source>
        <dbReference type="Google" id="ProtNLM"/>
    </source>
</evidence>
<reference evidence="3 4" key="1">
    <citation type="journal article" date="2016" name="Nat. Commun.">
        <title>Thousands of microbial genomes shed light on interconnected biogeochemical processes in an aquifer system.</title>
        <authorList>
            <person name="Anantharaman K."/>
            <person name="Brown C.T."/>
            <person name="Hug L.A."/>
            <person name="Sharon I."/>
            <person name="Castelle C.J."/>
            <person name="Probst A.J."/>
            <person name="Thomas B.C."/>
            <person name="Singh A."/>
            <person name="Wilkins M.J."/>
            <person name="Karaoz U."/>
            <person name="Brodie E.L."/>
            <person name="Williams K.H."/>
            <person name="Hubbard S.S."/>
            <person name="Banfield J.F."/>
        </authorList>
    </citation>
    <scope>NUCLEOTIDE SEQUENCE [LARGE SCALE GENOMIC DNA]</scope>
</reference>
<dbReference type="STRING" id="1798480.A2851_02510"/>
<protein>
    <recommendedName>
        <fullName evidence="5">Glycosyl transferase family 1 domain-containing protein</fullName>
    </recommendedName>
</protein>
<name>A0A1F6CX44_9BACT</name>
<evidence type="ECO:0000313" key="4">
    <source>
        <dbReference type="Proteomes" id="UP000176863"/>
    </source>
</evidence>
<proteinExistence type="predicted"/>
<dbReference type="Proteomes" id="UP000176863">
    <property type="component" value="Unassembled WGS sequence"/>
</dbReference>
<dbReference type="AlphaFoldDB" id="A0A1F6CX44"/>
<organism evidence="3 4">
    <name type="scientific">Candidatus Kaiserbacteria bacterium RIFCSPHIGHO2_01_FULL_53_29</name>
    <dbReference type="NCBI Taxonomy" id="1798480"/>
    <lineage>
        <taxon>Bacteria</taxon>
        <taxon>Candidatus Kaiseribacteriota</taxon>
    </lineage>
</organism>
<gene>
    <name evidence="3" type="ORF">A2851_02510</name>
</gene>
<dbReference type="Pfam" id="PF00534">
    <property type="entry name" value="Glycos_transf_1"/>
    <property type="match status" value="1"/>
</dbReference>
<dbReference type="PANTHER" id="PTHR12526">
    <property type="entry name" value="GLYCOSYLTRANSFERASE"/>
    <property type="match status" value="1"/>
</dbReference>
<sequence length="363" mass="40302">MTSNGVRILQIGSDRSKRGILHRDSPAFKRQEAYAARFGNLDIIGFSLRFDGARKIETGPLRVMPTNSASKLLFGWDALRIARTLPRPDVVSGQDPFETGLIGWLISLMKAVPLHVQVHTDFLSPEYARLSLLNRLRVRLAGFVLRRASRIRVVSERIKKSIEVRYAVRAPIAVLPIFVDIDSIRVGLQDFALAKRFSAYKNKLLVVSRLEPEKNVALAIRSFSEVKPQSACLIVVGGGSERGSLERLARHLGISDRVFFEDGKDVAPYYALTDLVLFPSKYDGYGMVIIEALAAGKPVLSTDVGIAREAGAIIAKPEEFPNALLEWFKSGPRTAELKNYQYKNFDEYIAAYCADIAACADSK</sequence>
<dbReference type="InterPro" id="IPR001296">
    <property type="entry name" value="Glyco_trans_1"/>
</dbReference>
<feature type="domain" description="Glycosyl transferase family 1" evidence="1">
    <location>
        <begin position="201"/>
        <end position="333"/>
    </location>
</feature>
<dbReference type="Gene3D" id="3.40.50.2000">
    <property type="entry name" value="Glycogen Phosphorylase B"/>
    <property type="match status" value="2"/>
</dbReference>
<evidence type="ECO:0000259" key="2">
    <source>
        <dbReference type="Pfam" id="PF13439"/>
    </source>
</evidence>
<evidence type="ECO:0000259" key="1">
    <source>
        <dbReference type="Pfam" id="PF00534"/>
    </source>
</evidence>
<comment type="caution">
    <text evidence="3">The sequence shown here is derived from an EMBL/GenBank/DDBJ whole genome shotgun (WGS) entry which is preliminary data.</text>
</comment>
<dbReference type="PANTHER" id="PTHR12526:SF635">
    <property type="entry name" value="GLYCOSYL TRANSFERASE GROUP 1"/>
    <property type="match status" value="1"/>
</dbReference>
<dbReference type="InterPro" id="IPR028098">
    <property type="entry name" value="Glyco_trans_4-like_N"/>
</dbReference>